<dbReference type="AlphaFoldDB" id="A0A0A9XIJ7"/>
<dbReference type="EMBL" id="GBHO01023062">
    <property type="protein sequence ID" value="JAG20542.1"/>
    <property type="molecule type" value="Transcribed_RNA"/>
</dbReference>
<accession>A0A0A9XIJ7</accession>
<feature type="domain" description="Phospholipase A2-like" evidence="2">
    <location>
        <begin position="9"/>
        <end position="47"/>
    </location>
</feature>
<proteinExistence type="predicted"/>
<dbReference type="Pfam" id="PF08398">
    <property type="entry name" value="Phospholip_A2_4"/>
    <property type="match status" value="1"/>
</dbReference>
<reference evidence="4" key="1">
    <citation type="journal article" date="2014" name="PLoS ONE">
        <title>Transcriptome-Based Identification of ABC Transporters in the Western Tarnished Plant Bug Lygus hesperus.</title>
        <authorList>
            <person name="Hull J.J."/>
            <person name="Chaney K."/>
            <person name="Geib S.M."/>
            <person name="Fabrick J.A."/>
            <person name="Brent C.S."/>
            <person name="Walsh D."/>
            <person name="Lavine L.C."/>
        </authorList>
    </citation>
    <scope>NUCLEOTIDE SEQUENCE</scope>
</reference>
<name>A0A0A9XIJ7_LYGHE</name>
<evidence type="ECO:0000256" key="1">
    <source>
        <dbReference type="SAM" id="MobiDB-lite"/>
    </source>
</evidence>
<reference evidence="4" key="2">
    <citation type="submission" date="2014-07" db="EMBL/GenBank/DDBJ databases">
        <authorList>
            <person name="Hull J."/>
        </authorList>
    </citation>
    <scope>NUCLEOTIDE SEQUENCE</scope>
</reference>
<dbReference type="GO" id="GO:0005198">
    <property type="term" value="F:structural molecule activity"/>
    <property type="evidence" value="ECO:0007669"/>
    <property type="project" value="InterPro"/>
</dbReference>
<evidence type="ECO:0000259" key="2">
    <source>
        <dbReference type="Pfam" id="PF08398"/>
    </source>
</evidence>
<dbReference type="EMBL" id="GBHO01024024">
    <property type="protein sequence ID" value="JAG19580.1"/>
    <property type="molecule type" value="Transcribed_RNA"/>
</dbReference>
<protein>
    <submittedName>
        <fullName evidence="4">Capsid protein VP1</fullName>
    </submittedName>
</protein>
<feature type="region of interest" description="Disordered" evidence="1">
    <location>
        <begin position="167"/>
        <end position="249"/>
    </location>
</feature>
<gene>
    <name evidence="4" type="primary">VP_4</name>
    <name evidence="3" type="synonym">VP_0</name>
    <name evidence="4" type="ORF">CM83_70875</name>
    <name evidence="3" type="ORF">CM83_70892</name>
</gene>
<evidence type="ECO:0000313" key="3">
    <source>
        <dbReference type="EMBL" id="JAG19580.1"/>
    </source>
</evidence>
<organism evidence="4">
    <name type="scientific">Lygus hesperus</name>
    <name type="common">Western plant bug</name>
    <dbReference type="NCBI Taxonomy" id="30085"/>
    <lineage>
        <taxon>Eukaryota</taxon>
        <taxon>Metazoa</taxon>
        <taxon>Ecdysozoa</taxon>
        <taxon>Arthropoda</taxon>
        <taxon>Hexapoda</taxon>
        <taxon>Insecta</taxon>
        <taxon>Pterygota</taxon>
        <taxon>Neoptera</taxon>
        <taxon>Paraneoptera</taxon>
        <taxon>Hemiptera</taxon>
        <taxon>Heteroptera</taxon>
        <taxon>Panheteroptera</taxon>
        <taxon>Cimicomorpha</taxon>
        <taxon>Miridae</taxon>
        <taxon>Mirini</taxon>
        <taxon>Lygus</taxon>
    </lineage>
</organism>
<feature type="compositionally biased region" description="Polar residues" evidence="1">
    <location>
        <begin position="215"/>
        <end position="230"/>
    </location>
</feature>
<dbReference type="InterPro" id="IPR013607">
    <property type="entry name" value="Phospholipase_A2-like"/>
</dbReference>
<evidence type="ECO:0000313" key="4">
    <source>
        <dbReference type="EMBL" id="JAG20542.1"/>
    </source>
</evidence>
<sequence>MFRRIQEQGLTAPGCNWLGPFNPLDAPPPTCHSDQIAKEHDFDYHFATSASEVRKADRRAIAGFTGDLVVNKSPYALLGLVGFGAKYCVETATGVIYPTGLNRFIKKKQDTCKEIRNYHKKLDSIQEAEEENYLNWKSSKVEVVNLPSSGTKIYRSKPLFKNPALSNQTVPIEETPSYSSKREHSPTYNPYKKPRGYKNKDTWTEGPNIPEGWSWFQQEIPTKPRTSQPPNGDKKHDNKYPKLVNVKKN</sequence>